<gene>
    <name evidence="1" type="ORF">HLRTI_002905</name>
</gene>
<comment type="caution">
    <text evidence="1">The sequence shown here is derived from an EMBL/GenBank/DDBJ whole genome shotgun (WGS) entry which is preliminary data.</text>
</comment>
<sequence>MEQTSAEVGDARSGTDFKDMQMENAHYWAAQARNFMNSQVHGLVGEWYVEIVAGKPTIVMSAEFPVGGIDALETELVDHNFPDWNRRDLEDETRLFIQPTSDRLVAGVEWRDFESGSYGTS</sequence>
<reference evidence="1 2" key="1">
    <citation type="journal article" date="2011" name="J. Bacteriol.">
        <title>Genome sequence of Halorhabdus tiamatea, the first archaeon isolated from a deep-sea anoxic brine lake.</title>
        <authorList>
            <person name="Antunes A."/>
            <person name="Alam I."/>
            <person name="Bajic V.B."/>
            <person name="Stingl U."/>
        </authorList>
    </citation>
    <scope>NUCLEOTIDE SEQUENCE [LARGE SCALE GENOMIC DNA]</scope>
    <source>
        <strain evidence="1 2">SARL4B</strain>
    </source>
</reference>
<name>U2DZ92_9EURY</name>
<protein>
    <submittedName>
        <fullName evidence="1">Uncharacterized protein</fullName>
    </submittedName>
</protein>
<dbReference type="Proteomes" id="UP000003861">
    <property type="component" value="Unassembled WGS sequence"/>
</dbReference>
<dbReference type="RefSeq" id="WP_008526601.1">
    <property type="nucleotide sequence ID" value="NZ_AFNT02000044.1"/>
</dbReference>
<proteinExistence type="predicted"/>
<organism evidence="1 2">
    <name type="scientific">Halorhabdus tiamatea SARL4B</name>
    <dbReference type="NCBI Taxonomy" id="1033806"/>
    <lineage>
        <taxon>Archaea</taxon>
        <taxon>Methanobacteriati</taxon>
        <taxon>Methanobacteriota</taxon>
        <taxon>Stenosarchaea group</taxon>
        <taxon>Halobacteria</taxon>
        <taxon>Halobacteriales</taxon>
        <taxon>Haloarculaceae</taxon>
        <taxon>Halorhabdus</taxon>
    </lineage>
</organism>
<accession>U2DZ92</accession>
<reference evidence="1 2" key="2">
    <citation type="journal article" date="2013" name="PLoS ONE">
        <title>INDIGO - INtegrated Data Warehouse of MIcrobial GenOmes with Examples from the Red Sea Extremophiles.</title>
        <authorList>
            <person name="Alam I."/>
            <person name="Antunes A."/>
            <person name="Kamau A.A."/>
            <person name="Ba Alawi W."/>
            <person name="Kalkatawi M."/>
            <person name="Stingl U."/>
            <person name="Bajic V.B."/>
        </authorList>
    </citation>
    <scope>NUCLEOTIDE SEQUENCE [LARGE SCALE GENOMIC DNA]</scope>
    <source>
        <strain evidence="1 2">SARL4B</strain>
    </source>
</reference>
<dbReference type="EMBL" id="AFNT02000044">
    <property type="protein sequence ID" value="ERJ05106.1"/>
    <property type="molecule type" value="Genomic_DNA"/>
</dbReference>
<evidence type="ECO:0000313" key="2">
    <source>
        <dbReference type="Proteomes" id="UP000003861"/>
    </source>
</evidence>
<dbReference type="AlphaFoldDB" id="U2DZ92"/>
<evidence type="ECO:0000313" key="1">
    <source>
        <dbReference type="EMBL" id="ERJ05106.1"/>
    </source>
</evidence>